<evidence type="ECO:0000313" key="2">
    <source>
        <dbReference type="Proteomes" id="UP000178794"/>
    </source>
</evidence>
<dbReference type="AlphaFoldDB" id="A0A1F6DFX0"/>
<gene>
    <name evidence="1" type="ORF">A3C89_00850</name>
</gene>
<sequence length="80" mass="8367">MIPRSKHIAIIVAVTIALLAGLLFARSVTGRTDNIAAVASFATEVIAPTSTHAALPAEDSATTKRKAVRDMLIQEVNTAP</sequence>
<dbReference type="STRING" id="1798492.A3C89_00850"/>
<accession>A0A1F6DFX0</accession>
<protein>
    <submittedName>
        <fullName evidence="1">Uncharacterized protein</fullName>
    </submittedName>
</protein>
<proteinExistence type="predicted"/>
<reference evidence="1 2" key="1">
    <citation type="journal article" date="2016" name="Nat. Commun.">
        <title>Thousands of microbial genomes shed light on interconnected biogeochemical processes in an aquifer system.</title>
        <authorList>
            <person name="Anantharaman K."/>
            <person name="Brown C.T."/>
            <person name="Hug L.A."/>
            <person name="Sharon I."/>
            <person name="Castelle C.J."/>
            <person name="Probst A.J."/>
            <person name="Thomas B.C."/>
            <person name="Singh A."/>
            <person name="Wilkins M.J."/>
            <person name="Karaoz U."/>
            <person name="Brodie E.L."/>
            <person name="Williams K.H."/>
            <person name="Hubbard S.S."/>
            <person name="Banfield J.F."/>
        </authorList>
    </citation>
    <scope>NUCLEOTIDE SEQUENCE [LARGE SCALE GENOMIC DNA]</scope>
</reference>
<comment type="caution">
    <text evidence="1">The sequence shown here is derived from an EMBL/GenBank/DDBJ whole genome shotgun (WGS) entry which is preliminary data.</text>
</comment>
<dbReference type="Proteomes" id="UP000178794">
    <property type="component" value="Unassembled WGS sequence"/>
</dbReference>
<dbReference type="EMBL" id="MFLF01000008">
    <property type="protein sequence ID" value="OGG60291.1"/>
    <property type="molecule type" value="Genomic_DNA"/>
</dbReference>
<organism evidence="1 2">
    <name type="scientific">Candidatus Kaiserbacteria bacterium RIFCSPHIGHO2_02_FULL_50_50</name>
    <dbReference type="NCBI Taxonomy" id="1798492"/>
    <lineage>
        <taxon>Bacteria</taxon>
        <taxon>Candidatus Kaiseribacteriota</taxon>
    </lineage>
</organism>
<evidence type="ECO:0000313" key="1">
    <source>
        <dbReference type="EMBL" id="OGG60291.1"/>
    </source>
</evidence>
<name>A0A1F6DFX0_9BACT</name>